<dbReference type="SMART" id="SM00316">
    <property type="entry name" value="S1"/>
    <property type="match status" value="1"/>
</dbReference>
<feature type="domain" description="S1 motif" evidence="1">
    <location>
        <begin position="6"/>
        <end position="75"/>
    </location>
</feature>
<evidence type="ECO:0000313" key="3">
    <source>
        <dbReference type="Proteomes" id="UP000051461"/>
    </source>
</evidence>
<sequence length="123" mass="14243">MTYHIGDVVPGRVTGIQPYGAFIALDEEHQGLIHISECQHGFVSDIHHLLKVGQLIDVQILDIDEYSKKISLSLRSLEKLPYNSQKFRRKHYWTSREEHFGFQPIAERLPGWIEQALKDFSEA</sequence>
<dbReference type="InterPro" id="IPR050437">
    <property type="entry name" value="Ribos_protein_bS1-like"/>
</dbReference>
<evidence type="ECO:0000259" key="1">
    <source>
        <dbReference type="PROSITE" id="PS50126"/>
    </source>
</evidence>
<dbReference type="AlphaFoldDB" id="A0A0R1GS18"/>
<dbReference type="EMBL" id="AZDA01000056">
    <property type="protein sequence ID" value="KRK36940.1"/>
    <property type="molecule type" value="Genomic_DNA"/>
</dbReference>
<dbReference type="Proteomes" id="UP000051461">
    <property type="component" value="Unassembled WGS sequence"/>
</dbReference>
<comment type="caution">
    <text evidence="2">The sequence shown here is derived from an EMBL/GenBank/DDBJ whole genome shotgun (WGS) entry which is preliminary data.</text>
</comment>
<organism evidence="2 3">
    <name type="scientific">Loigolactobacillus bifermentans DSM 20003</name>
    <dbReference type="NCBI Taxonomy" id="1423726"/>
    <lineage>
        <taxon>Bacteria</taxon>
        <taxon>Bacillati</taxon>
        <taxon>Bacillota</taxon>
        <taxon>Bacilli</taxon>
        <taxon>Lactobacillales</taxon>
        <taxon>Lactobacillaceae</taxon>
        <taxon>Loigolactobacillus</taxon>
    </lineage>
</organism>
<evidence type="ECO:0000313" key="2">
    <source>
        <dbReference type="EMBL" id="KRK36940.1"/>
    </source>
</evidence>
<dbReference type="PROSITE" id="PS50126">
    <property type="entry name" value="S1"/>
    <property type="match status" value="1"/>
</dbReference>
<dbReference type="Gene3D" id="2.40.50.140">
    <property type="entry name" value="Nucleic acid-binding proteins"/>
    <property type="match status" value="1"/>
</dbReference>
<keyword evidence="3" id="KW-1185">Reference proteome</keyword>
<dbReference type="OrthoDB" id="9810507at2"/>
<dbReference type="InterPro" id="IPR003029">
    <property type="entry name" value="S1_domain"/>
</dbReference>
<dbReference type="SUPFAM" id="SSF50249">
    <property type="entry name" value="Nucleic acid-binding proteins"/>
    <property type="match status" value="1"/>
</dbReference>
<dbReference type="GO" id="GO:0003729">
    <property type="term" value="F:mRNA binding"/>
    <property type="evidence" value="ECO:0007669"/>
    <property type="project" value="TreeGrafter"/>
</dbReference>
<dbReference type="GO" id="GO:0006412">
    <property type="term" value="P:translation"/>
    <property type="evidence" value="ECO:0007669"/>
    <property type="project" value="TreeGrafter"/>
</dbReference>
<dbReference type="STRING" id="1423726.FC07_GL002920"/>
<accession>A0A0R1GS18</accession>
<dbReference type="InterPro" id="IPR012340">
    <property type="entry name" value="NA-bd_OB-fold"/>
</dbReference>
<dbReference type="NCBIfam" id="NF040579">
    <property type="entry name" value="S1_dom_CvfD"/>
    <property type="match status" value="1"/>
</dbReference>
<name>A0A0R1GS18_9LACO</name>
<reference evidence="2 3" key="1">
    <citation type="journal article" date="2015" name="Genome Announc.">
        <title>Expanding the biotechnology potential of lactobacilli through comparative genomics of 213 strains and associated genera.</title>
        <authorList>
            <person name="Sun Z."/>
            <person name="Harris H.M."/>
            <person name="McCann A."/>
            <person name="Guo C."/>
            <person name="Argimon S."/>
            <person name="Zhang W."/>
            <person name="Yang X."/>
            <person name="Jeffery I.B."/>
            <person name="Cooney J.C."/>
            <person name="Kagawa T.F."/>
            <person name="Liu W."/>
            <person name="Song Y."/>
            <person name="Salvetti E."/>
            <person name="Wrobel A."/>
            <person name="Rasinkangas P."/>
            <person name="Parkhill J."/>
            <person name="Rea M.C."/>
            <person name="O'Sullivan O."/>
            <person name="Ritari J."/>
            <person name="Douillard F.P."/>
            <person name="Paul Ross R."/>
            <person name="Yang R."/>
            <person name="Briner A.E."/>
            <person name="Felis G.E."/>
            <person name="de Vos W.M."/>
            <person name="Barrangou R."/>
            <person name="Klaenhammer T.R."/>
            <person name="Caufield P.W."/>
            <person name="Cui Y."/>
            <person name="Zhang H."/>
            <person name="O'Toole P.W."/>
        </authorList>
    </citation>
    <scope>NUCLEOTIDE SEQUENCE [LARGE SCALE GENOMIC DNA]</scope>
    <source>
        <strain evidence="2 3">DSM 20003</strain>
    </source>
</reference>
<dbReference type="Pfam" id="PF00575">
    <property type="entry name" value="S1"/>
    <property type="match status" value="1"/>
</dbReference>
<protein>
    <submittedName>
        <fullName evidence="2">RNA binding protein (S1 domain)</fullName>
    </submittedName>
</protein>
<dbReference type="RefSeq" id="WP_057904566.1">
    <property type="nucleotide sequence ID" value="NZ_AZDA01000056.1"/>
</dbReference>
<dbReference type="PANTHER" id="PTHR10724">
    <property type="entry name" value="30S RIBOSOMAL PROTEIN S1"/>
    <property type="match status" value="1"/>
</dbReference>
<proteinExistence type="predicted"/>
<dbReference type="PATRIC" id="fig|1423726.3.peg.3033"/>
<dbReference type="GO" id="GO:0003735">
    <property type="term" value="F:structural constituent of ribosome"/>
    <property type="evidence" value="ECO:0007669"/>
    <property type="project" value="TreeGrafter"/>
</dbReference>
<gene>
    <name evidence="2" type="ORF">FC07_GL002920</name>
</gene>